<keyword evidence="2" id="KW-0472">Membrane</keyword>
<dbReference type="AlphaFoldDB" id="G2Q9V7"/>
<dbReference type="InParanoid" id="G2Q9V7"/>
<reference evidence="3 4" key="1">
    <citation type="journal article" date="2011" name="Nat. Biotechnol.">
        <title>Comparative genomic analysis of the thermophilic biomass-degrading fungi Myceliophthora thermophila and Thielavia terrestris.</title>
        <authorList>
            <person name="Berka R.M."/>
            <person name="Grigoriev I.V."/>
            <person name="Otillar R."/>
            <person name="Salamov A."/>
            <person name="Grimwood J."/>
            <person name="Reid I."/>
            <person name="Ishmael N."/>
            <person name="John T."/>
            <person name="Darmond C."/>
            <person name="Moisan M.-C."/>
            <person name="Henrissat B."/>
            <person name="Coutinho P.M."/>
            <person name="Lombard V."/>
            <person name="Natvig D.O."/>
            <person name="Lindquist E."/>
            <person name="Schmutz J."/>
            <person name="Lucas S."/>
            <person name="Harris P."/>
            <person name="Powlowski J."/>
            <person name="Bellemare A."/>
            <person name="Taylor D."/>
            <person name="Butler G."/>
            <person name="de Vries R.P."/>
            <person name="Allijn I.E."/>
            <person name="van den Brink J."/>
            <person name="Ushinsky S."/>
            <person name="Storms R."/>
            <person name="Powell A.J."/>
            <person name="Paulsen I.T."/>
            <person name="Elbourne L.D.H."/>
            <person name="Baker S.E."/>
            <person name="Magnuson J."/>
            <person name="LaBoissiere S."/>
            <person name="Clutterbuck A.J."/>
            <person name="Martinez D."/>
            <person name="Wogulis M."/>
            <person name="de Leon A.L."/>
            <person name="Rey M.W."/>
            <person name="Tsang A."/>
        </authorList>
    </citation>
    <scope>NUCLEOTIDE SEQUENCE [LARGE SCALE GENOMIC DNA]</scope>
    <source>
        <strain evidence="4">ATCC 42464 / BCRC 31852 / DSM 1799</strain>
    </source>
</reference>
<dbReference type="GeneID" id="11510616"/>
<feature type="region of interest" description="Disordered" evidence="1">
    <location>
        <begin position="22"/>
        <end position="59"/>
    </location>
</feature>
<proteinExistence type="predicted"/>
<dbReference type="RefSeq" id="XP_003661811.1">
    <property type="nucleotide sequence ID" value="XM_003661763.1"/>
</dbReference>
<organism evidence="3 4">
    <name type="scientific">Thermothelomyces thermophilus (strain ATCC 42464 / BCRC 31852 / DSM 1799)</name>
    <name type="common">Sporotrichum thermophile</name>
    <dbReference type="NCBI Taxonomy" id="573729"/>
    <lineage>
        <taxon>Eukaryota</taxon>
        <taxon>Fungi</taxon>
        <taxon>Dikarya</taxon>
        <taxon>Ascomycota</taxon>
        <taxon>Pezizomycotina</taxon>
        <taxon>Sordariomycetes</taxon>
        <taxon>Sordariomycetidae</taxon>
        <taxon>Sordariales</taxon>
        <taxon>Chaetomiaceae</taxon>
        <taxon>Thermothelomyces</taxon>
    </lineage>
</organism>
<dbReference type="EMBL" id="CP003003">
    <property type="protein sequence ID" value="AEO56566.1"/>
    <property type="molecule type" value="Genomic_DNA"/>
</dbReference>
<keyword evidence="4" id="KW-1185">Reference proteome</keyword>
<evidence type="ECO:0000313" key="3">
    <source>
        <dbReference type="EMBL" id="AEO56566.1"/>
    </source>
</evidence>
<feature type="transmembrane region" description="Helical" evidence="2">
    <location>
        <begin position="125"/>
        <end position="146"/>
    </location>
</feature>
<dbReference type="KEGG" id="mtm:MYCTH_2301661"/>
<gene>
    <name evidence="3" type="ORF">MYCTH_2301661</name>
</gene>
<dbReference type="OrthoDB" id="5214669at2759"/>
<protein>
    <submittedName>
        <fullName evidence="3">Uncharacterized protein</fullName>
    </submittedName>
</protein>
<dbReference type="eggNOG" id="ENOG502SG6B">
    <property type="taxonomic scope" value="Eukaryota"/>
</dbReference>
<evidence type="ECO:0000256" key="1">
    <source>
        <dbReference type="SAM" id="MobiDB-lite"/>
    </source>
</evidence>
<name>G2Q9V7_THET4</name>
<dbReference type="HOGENOM" id="CLU_121547_1_0_1"/>
<feature type="compositionally biased region" description="Basic and acidic residues" evidence="1">
    <location>
        <begin position="38"/>
        <end position="50"/>
    </location>
</feature>
<keyword evidence="2" id="KW-1133">Transmembrane helix</keyword>
<dbReference type="OMA" id="ECQVWPG"/>
<dbReference type="VEuPathDB" id="FungiDB:MYCTH_2301661"/>
<dbReference type="Proteomes" id="UP000007322">
    <property type="component" value="Chromosome 2"/>
</dbReference>
<evidence type="ECO:0000313" key="4">
    <source>
        <dbReference type="Proteomes" id="UP000007322"/>
    </source>
</evidence>
<keyword evidence="2" id="KW-0812">Transmembrane</keyword>
<evidence type="ECO:0000256" key="2">
    <source>
        <dbReference type="SAM" id="Phobius"/>
    </source>
</evidence>
<sequence>MAPGSAQDPADKPGMAIETNALEHKPSQDTLSQPFPAFDEKEARYPRRSDISTPATVRANPFDTDIEALPVATNDSKRKSVECTKGGTDCQVWPGKDHWKRKAKAAKKQRTSCNCLASLSKRNRIAVKILIIVLIVGIAVAVGFGVSKPLGAGIWRSETQNN</sequence>
<accession>G2Q9V7</accession>